<evidence type="ECO:0000313" key="2">
    <source>
        <dbReference type="Proteomes" id="UP000729402"/>
    </source>
</evidence>
<keyword evidence="2" id="KW-1185">Reference proteome</keyword>
<dbReference type="OrthoDB" id="1922322at2759"/>
<reference evidence="1" key="2">
    <citation type="submission" date="2021-02" db="EMBL/GenBank/DDBJ databases">
        <authorList>
            <person name="Kimball J.A."/>
            <person name="Haas M.W."/>
            <person name="Macchietto M."/>
            <person name="Kono T."/>
            <person name="Duquette J."/>
            <person name="Shao M."/>
        </authorList>
    </citation>
    <scope>NUCLEOTIDE SEQUENCE</scope>
    <source>
        <tissue evidence="1">Fresh leaf tissue</tissue>
    </source>
</reference>
<comment type="caution">
    <text evidence="1">The sequence shown here is derived from an EMBL/GenBank/DDBJ whole genome shotgun (WGS) entry which is preliminary data.</text>
</comment>
<sequence length="178" mass="18591">MGNFLSCTLVKVPGAKGAKVIMPDGGVRPVELPATAAELMMDAPGHFLADARAARVGARLAALSADEELELGAVYATFPMKRLGTPLAAADVARLVAAAATREARCSARVAAVVSAPPQAEASSVVAVADGAPRLRLDEMVDDAAAADMSVFKHRLSRVRSRRPTLETIQEENFLARS</sequence>
<dbReference type="Pfam" id="PF14009">
    <property type="entry name" value="PADRE"/>
    <property type="match status" value="1"/>
</dbReference>
<dbReference type="PANTHER" id="PTHR33052">
    <property type="entry name" value="DUF4228 DOMAIN PROTEIN-RELATED"/>
    <property type="match status" value="1"/>
</dbReference>
<name>A0A8J6BFP2_ZIZPA</name>
<reference evidence="1" key="1">
    <citation type="journal article" date="2021" name="bioRxiv">
        <title>Whole Genome Assembly and Annotation of Northern Wild Rice, Zizania palustris L., Supports a Whole Genome Duplication in the Zizania Genus.</title>
        <authorList>
            <person name="Haas M."/>
            <person name="Kono T."/>
            <person name="Macchietto M."/>
            <person name="Millas R."/>
            <person name="McGilp L."/>
            <person name="Shao M."/>
            <person name="Duquette J."/>
            <person name="Hirsch C.N."/>
            <person name="Kimball J."/>
        </authorList>
    </citation>
    <scope>NUCLEOTIDE SEQUENCE</scope>
    <source>
        <tissue evidence="1">Fresh leaf tissue</tissue>
    </source>
</reference>
<dbReference type="EMBL" id="JAAALK010000082">
    <property type="protein sequence ID" value="KAG8086354.1"/>
    <property type="molecule type" value="Genomic_DNA"/>
</dbReference>
<dbReference type="Proteomes" id="UP000729402">
    <property type="component" value="Unassembled WGS sequence"/>
</dbReference>
<dbReference type="AlphaFoldDB" id="A0A8J6BFP2"/>
<gene>
    <name evidence="1" type="ORF">GUJ93_ZPchr0010g7534</name>
</gene>
<protein>
    <submittedName>
        <fullName evidence="1">Uncharacterized protein</fullName>
    </submittedName>
</protein>
<proteinExistence type="predicted"/>
<organism evidence="1 2">
    <name type="scientific">Zizania palustris</name>
    <name type="common">Northern wild rice</name>
    <dbReference type="NCBI Taxonomy" id="103762"/>
    <lineage>
        <taxon>Eukaryota</taxon>
        <taxon>Viridiplantae</taxon>
        <taxon>Streptophyta</taxon>
        <taxon>Embryophyta</taxon>
        <taxon>Tracheophyta</taxon>
        <taxon>Spermatophyta</taxon>
        <taxon>Magnoliopsida</taxon>
        <taxon>Liliopsida</taxon>
        <taxon>Poales</taxon>
        <taxon>Poaceae</taxon>
        <taxon>BOP clade</taxon>
        <taxon>Oryzoideae</taxon>
        <taxon>Oryzeae</taxon>
        <taxon>Zizaniinae</taxon>
        <taxon>Zizania</taxon>
    </lineage>
</organism>
<evidence type="ECO:0000313" key="1">
    <source>
        <dbReference type="EMBL" id="KAG8086354.1"/>
    </source>
</evidence>
<accession>A0A8J6BFP2</accession>
<dbReference type="InterPro" id="IPR025322">
    <property type="entry name" value="PADRE_dom"/>
</dbReference>